<feature type="domain" description="N-acetyltransferase" evidence="5">
    <location>
        <begin position="12"/>
        <end position="157"/>
    </location>
</feature>
<protein>
    <submittedName>
        <fullName evidence="6">Ribosomal protein S18-alanine N-acetyltransferase</fullName>
        <ecNumber evidence="6">2.3.1.266</ecNumber>
    </submittedName>
</protein>
<dbReference type="SUPFAM" id="SSF55729">
    <property type="entry name" value="Acyl-CoA N-acyltransferases (Nat)"/>
    <property type="match status" value="1"/>
</dbReference>
<evidence type="ECO:0000259" key="5">
    <source>
        <dbReference type="PROSITE" id="PS51186"/>
    </source>
</evidence>
<dbReference type="NCBIfam" id="TIGR01575">
    <property type="entry name" value="rimI"/>
    <property type="match status" value="1"/>
</dbReference>
<keyword evidence="6" id="KW-0689">Ribosomal protein</keyword>
<comment type="caution">
    <text evidence="6">The sequence shown here is derived from an EMBL/GenBank/DDBJ whole genome shotgun (WGS) entry which is preliminary data.</text>
</comment>
<dbReference type="PROSITE" id="PS51186">
    <property type="entry name" value="GNAT"/>
    <property type="match status" value="1"/>
</dbReference>
<dbReference type="CDD" id="cd04301">
    <property type="entry name" value="NAT_SF"/>
    <property type="match status" value="1"/>
</dbReference>
<dbReference type="EMBL" id="JBHUDM010000002">
    <property type="protein sequence ID" value="MFD1642398.1"/>
    <property type="molecule type" value="Genomic_DNA"/>
</dbReference>
<dbReference type="InterPro" id="IPR016181">
    <property type="entry name" value="Acyl_CoA_acyltransferase"/>
</dbReference>
<sequence length="157" mass="17428">MAPRSAADTEDVQIRRATRADLLAISRLEKRVFDQPWTYSAFEGFVGEPAFLLAERDDELLGYVVADWMPNAGGGLGHIKDLAVAPEARRNGLGRLLLRHAVSRLIVEGVASIKLEVRASNTAAKRLYTDEGFETVRRIPRYYSDGETALVLVSVRE</sequence>
<evidence type="ECO:0000256" key="2">
    <source>
        <dbReference type="ARBA" id="ARBA00022490"/>
    </source>
</evidence>
<keyword evidence="4 6" id="KW-0012">Acyltransferase</keyword>
<evidence type="ECO:0000256" key="3">
    <source>
        <dbReference type="ARBA" id="ARBA00022679"/>
    </source>
</evidence>
<dbReference type="GO" id="GO:0005840">
    <property type="term" value="C:ribosome"/>
    <property type="evidence" value="ECO:0007669"/>
    <property type="project" value="UniProtKB-KW"/>
</dbReference>
<dbReference type="GO" id="GO:0008999">
    <property type="term" value="F:protein-N-terminal-alanine acetyltransferase activity"/>
    <property type="evidence" value="ECO:0007669"/>
    <property type="project" value="UniProtKB-EC"/>
</dbReference>
<dbReference type="Gene3D" id="3.40.630.30">
    <property type="match status" value="1"/>
</dbReference>
<dbReference type="InterPro" id="IPR000182">
    <property type="entry name" value="GNAT_dom"/>
</dbReference>
<dbReference type="AlphaFoldDB" id="A0ABD6DBC8"/>
<proteinExistence type="inferred from homology"/>
<dbReference type="PANTHER" id="PTHR43420">
    <property type="entry name" value="ACETYLTRANSFERASE"/>
    <property type="match status" value="1"/>
</dbReference>
<gene>
    <name evidence="6" type="primary">rimI</name>
    <name evidence="6" type="ORF">ACFSBW_10990</name>
</gene>
<dbReference type="PANTHER" id="PTHR43420:SF12">
    <property type="entry name" value="N-ACETYLTRANSFERASE DOMAIN-CONTAINING PROTEIN"/>
    <property type="match status" value="1"/>
</dbReference>
<evidence type="ECO:0000313" key="7">
    <source>
        <dbReference type="Proteomes" id="UP001597052"/>
    </source>
</evidence>
<keyword evidence="2" id="KW-0963">Cytoplasm</keyword>
<keyword evidence="3 6" id="KW-0808">Transferase</keyword>
<organism evidence="6 7">
    <name type="scientific">Halohasta litorea</name>
    <dbReference type="NCBI Taxonomy" id="869891"/>
    <lineage>
        <taxon>Archaea</taxon>
        <taxon>Methanobacteriati</taxon>
        <taxon>Methanobacteriota</taxon>
        <taxon>Stenosarchaea group</taxon>
        <taxon>Halobacteria</taxon>
        <taxon>Halobacteriales</taxon>
        <taxon>Haloferacaceae</taxon>
        <taxon>Halohasta</taxon>
    </lineage>
</organism>
<reference evidence="6 7" key="1">
    <citation type="journal article" date="2019" name="Int. J. Syst. Evol. Microbiol.">
        <title>The Global Catalogue of Microorganisms (GCM) 10K type strain sequencing project: providing services to taxonomists for standard genome sequencing and annotation.</title>
        <authorList>
            <consortium name="The Broad Institute Genomics Platform"/>
            <consortium name="The Broad Institute Genome Sequencing Center for Infectious Disease"/>
            <person name="Wu L."/>
            <person name="Ma J."/>
        </authorList>
    </citation>
    <scope>NUCLEOTIDE SEQUENCE [LARGE SCALE GENOMIC DNA]</scope>
    <source>
        <strain evidence="6 7">CGMCC 1.10593</strain>
    </source>
</reference>
<keyword evidence="6" id="KW-0687">Ribonucleoprotein</keyword>
<dbReference type="InterPro" id="IPR006464">
    <property type="entry name" value="AcTrfase_RimI/Ard1"/>
</dbReference>
<dbReference type="InterPro" id="IPR050680">
    <property type="entry name" value="YpeA/RimI_acetyltransf"/>
</dbReference>
<dbReference type="Proteomes" id="UP001597052">
    <property type="component" value="Unassembled WGS sequence"/>
</dbReference>
<evidence type="ECO:0000256" key="1">
    <source>
        <dbReference type="ARBA" id="ARBA00005395"/>
    </source>
</evidence>
<comment type="similarity">
    <text evidence="1">Belongs to the acetyltransferase family. RimI subfamily.</text>
</comment>
<evidence type="ECO:0000313" key="6">
    <source>
        <dbReference type="EMBL" id="MFD1642398.1"/>
    </source>
</evidence>
<evidence type="ECO:0000256" key="4">
    <source>
        <dbReference type="ARBA" id="ARBA00023315"/>
    </source>
</evidence>
<dbReference type="RefSeq" id="WP_256395233.1">
    <property type="nucleotide sequence ID" value="NZ_JANHDJ010000002.1"/>
</dbReference>
<dbReference type="Pfam" id="PF00583">
    <property type="entry name" value="Acetyltransf_1"/>
    <property type="match status" value="1"/>
</dbReference>
<name>A0ABD6DBC8_9EURY</name>
<dbReference type="EC" id="2.3.1.266" evidence="6"/>
<accession>A0ABD6DBC8</accession>
<keyword evidence="7" id="KW-1185">Reference proteome</keyword>